<feature type="chain" id="PRO_5031303088" evidence="2">
    <location>
        <begin position="29"/>
        <end position="167"/>
    </location>
</feature>
<feature type="transmembrane region" description="Helical" evidence="1">
    <location>
        <begin position="96"/>
        <end position="113"/>
    </location>
</feature>
<accession>A0A7S1ZRL7</accession>
<keyword evidence="1" id="KW-1133">Transmembrane helix</keyword>
<evidence type="ECO:0000313" key="3">
    <source>
        <dbReference type="EMBL" id="CAD9346295.1"/>
    </source>
</evidence>
<feature type="signal peptide" evidence="2">
    <location>
        <begin position="1"/>
        <end position="28"/>
    </location>
</feature>
<evidence type="ECO:0000256" key="2">
    <source>
        <dbReference type="SAM" id="SignalP"/>
    </source>
</evidence>
<name>A0A7S1ZRL7_9STRA</name>
<keyword evidence="1" id="KW-0472">Membrane</keyword>
<reference evidence="3" key="1">
    <citation type="submission" date="2021-01" db="EMBL/GenBank/DDBJ databases">
        <authorList>
            <person name="Corre E."/>
            <person name="Pelletier E."/>
            <person name="Niang G."/>
            <person name="Scheremetjew M."/>
            <person name="Finn R."/>
            <person name="Kale V."/>
            <person name="Holt S."/>
            <person name="Cochrane G."/>
            <person name="Meng A."/>
            <person name="Brown T."/>
            <person name="Cohen L."/>
        </authorList>
    </citation>
    <scope>NUCLEOTIDE SEQUENCE</scope>
    <source>
        <strain evidence="3">Pop2</strain>
    </source>
</reference>
<keyword evidence="1" id="KW-0812">Transmembrane</keyword>
<keyword evidence="2" id="KW-0732">Signal</keyword>
<dbReference type="AlphaFoldDB" id="A0A7S1ZRL7"/>
<proteinExistence type="predicted"/>
<evidence type="ECO:0000256" key="1">
    <source>
        <dbReference type="SAM" id="Phobius"/>
    </source>
</evidence>
<dbReference type="EMBL" id="HBGN01029914">
    <property type="protein sequence ID" value="CAD9346295.1"/>
    <property type="molecule type" value="Transcribed_RNA"/>
</dbReference>
<protein>
    <submittedName>
        <fullName evidence="3">Uncharacterized protein</fullName>
    </submittedName>
</protein>
<gene>
    <name evidence="3" type="ORF">DBRI1063_LOCUS19296</name>
</gene>
<organism evidence="3">
    <name type="scientific">Ditylum brightwellii</name>
    <dbReference type="NCBI Taxonomy" id="49249"/>
    <lineage>
        <taxon>Eukaryota</taxon>
        <taxon>Sar</taxon>
        <taxon>Stramenopiles</taxon>
        <taxon>Ochrophyta</taxon>
        <taxon>Bacillariophyta</taxon>
        <taxon>Mediophyceae</taxon>
        <taxon>Lithodesmiophycidae</taxon>
        <taxon>Lithodesmiales</taxon>
        <taxon>Lithodesmiaceae</taxon>
        <taxon>Ditylum</taxon>
    </lineage>
</organism>
<sequence>MKGYTSSISRLSCLTLLFMTFLCKSSFAFTTTKSSPLNLATSSHAPQKAFVPTKQHQTTPPLTTLSIKTRKFDESEFESAEAKSAYFDKINGMGPGMYLFIIVLLINVWEFSIPVEYRRNKFCSAAQVEQQLDPHCMTFQGWASGIADYYKGGGGIHFDFSIEEKAP</sequence>